<keyword evidence="3" id="KW-1185">Reference proteome</keyword>
<dbReference type="AlphaFoldDB" id="A0AAP2DG62"/>
<sequence>MTIRTILLLVPFIALQACGSSDRPVLAPEAIYAEPGMSIITTLFNDSAQTTSVLYGNALAVASAQDTASSHRSGEQYRLVTWRQKGNPLWFGGNINDSIQAVERIMVLDDHDSEPAIRYDVPVGTVTDKPGDRIKLIFGLKGLEFPVGLE</sequence>
<organism evidence="2 3">
    <name type="scientific">Dawidia soli</name>
    <dbReference type="NCBI Taxonomy" id="2782352"/>
    <lineage>
        <taxon>Bacteria</taxon>
        <taxon>Pseudomonadati</taxon>
        <taxon>Bacteroidota</taxon>
        <taxon>Cytophagia</taxon>
        <taxon>Cytophagales</taxon>
        <taxon>Chryseotaleaceae</taxon>
        <taxon>Dawidia</taxon>
    </lineage>
</organism>
<feature type="chain" id="PRO_5042840223" evidence="1">
    <location>
        <begin position="20"/>
        <end position="150"/>
    </location>
</feature>
<evidence type="ECO:0000256" key="1">
    <source>
        <dbReference type="SAM" id="SignalP"/>
    </source>
</evidence>
<dbReference type="RefSeq" id="WP_254094391.1">
    <property type="nucleotide sequence ID" value="NZ_JAHESC010000080.1"/>
</dbReference>
<feature type="signal peptide" evidence="1">
    <location>
        <begin position="1"/>
        <end position="19"/>
    </location>
</feature>
<accession>A0AAP2DG62</accession>
<keyword evidence="1" id="KW-0732">Signal</keyword>
<dbReference type="Proteomes" id="UP001319180">
    <property type="component" value="Unassembled WGS sequence"/>
</dbReference>
<gene>
    <name evidence="2" type="ORF">KK078_29275</name>
</gene>
<name>A0AAP2DG62_9BACT</name>
<evidence type="ECO:0000313" key="2">
    <source>
        <dbReference type="EMBL" id="MBT1690692.1"/>
    </source>
</evidence>
<reference evidence="2 3" key="1">
    <citation type="submission" date="2021-05" db="EMBL/GenBank/DDBJ databases">
        <title>A Polyphasic approach of four new species of the genus Ohtaekwangia: Ohtaekwangia histidinii sp. nov., Ohtaekwangia cretensis sp. nov., Ohtaekwangia indiensis sp. nov., Ohtaekwangia reichenbachii sp. nov. from diverse environment.</title>
        <authorList>
            <person name="Octaviana S."/>
        </authorList>
    </citation>
    <scope>NUCLEOTIDE SEQUENCE [LARGE SCALE GENOMIC DNA]</scope>
    <source>
        <strain evidence="2 3">PWU37</strain>
    </source>
</reference>
<dbReference type="EMBL" id="JAHESC010000080">
    <property type="protein sequence ID" value="MBT1690692.1"/>
    <property type="molecule type" value="Genomic_DNA"/>
</dbReference>
<proteinExistence type="predicted"/>
<dbReference type="PROSITE" id="PS51257">
    <property type="entry name" value="PROKAR_LIPOPROTEIN"/>
    <property type="match status" value="1"/>
</dbReference>
<protein>
    <submittedName>
        <fullName evidence="2">Uncharacterized protein</fullName>
    </submittedName>
</protein>
<comment type="caution">
    <text evidence="2">The sequence shown here is derived from an EMBL/GenBank/DDBJ whole genome shotgun (WGS) entry which is preliminary data.</text>
</comment>
<evidence type="ECO:0000313" key="3">
    <source>
        <dbReference type="Proteomes" id="UP001319180"/>
    </source>
</evidence>